<dbReference type="SUPFAM" id="SSF56784">
    <property type="entry name" value="HAD-like"/>
    <property type="match status" value="1"/>
</dbReference>
<comment type="caution">
    <text evidence="1">The sequence shown here is derived from an EMBL/GenBank/DDBJ whole genome shotgun (WGS) entry which is preliminary data.</text>
</comment>
<proteinExistence type="predicted"/>
<dbReference type="Proteomes" id="UP000608420">
    <property type="component" value="Unassembled WGS sequence"/>
</dbReference>
<dbReference type="SFLD" id="SFLDS00003">
    <property type="entry name" value="Haloacid_Dehalogenase"/>
    <property type="match status" value="1"/>
</dbReference>
<keyword evidence="1" id="KW-0378">Hydrolase</keyword>
<dbReference type="Gene3D" id="3.40.50.1000">
    <property type="entry name" value="HAD superfamily/HAD-like"/>
    <property type="match status" value="1"/>
</dbReference>
<dbReference type="InterPro" id="IPR050155">
    <property type="entry name" value="HAD-like_hydrolase_sf"/>
</dbReference>
<protein>
    <submittedName>
        <fullName evidence="1">Hydrolase</fullName>
    </submittedName>
</protein>
<dbReference type="InterPro" id="IPR006439">
    <property type="entry name" value="HAD-SF_hydro_IA"/>
</dbReference>
<dbReference type="InterPro" id="IPR023214">
    <property type="entry name" value="HAD_sf"/>
</dbReference>
<organism evidence="1 2">
    <name type="scientific">Paenibacillus aceti</name>
    <dbReference type="NCBI Taxonomy" id="1820010"/>
    <lineage>
        <taxon>Bacteria</taxon>
        <taxon>Bacillati</taxon>
        <taxon>Bacillota</taxon>
        <taxon>Bacilli</taxon>
        <taxon>Bacillales</taxon>
        <taxon>Paenibacillaceae</taxon>
        <taxon>Paenibacillus</taxon>
    </lineage>
</organism>
<dbReference type="SFLD" id="SFLDG01129">
    <property type="entry name" value="C1.5:_HAD__Beta-PGM__Phosphata"/>
    <property type="match status" value="1"/>
</dbReference>
<dbReference type="InterPro" id="IPR041492">
    <property type="entry name" value="HAD_2"/>
</dbReference>
<keyword evidence="2" id="KW-1185">Reference proteome</keyword>
<dbReference type="PANTHER" id="PTHR43434">
    <property type="entry name" value="PHOSPHOGLYCOLATE PHOSPHATASE"/>
    <property type="match status" value="1"/>
</dbReference>
<dbReference type="GO" id="GO:0016787">
    <property type="term" value="F:hydrolase activity"/>
    <property type="evidence" value="ECO:0007669"/>
    <property type="project" value="UniProtKB-KW"/>
</dbReference>
<name>A0ABQ1VVP7_9BACL</name>
<gene>
    <name evidence="1" type="ORF">GCM10010913_24200</name>
</gene>
<dbReference type="EMBL" id="BMIW01000016">
    <property type="protein sequence ID" value="GGG01661.1"/>
    <property type="molecule type" value="Genomic_DNA"/>
</dbReference>
<evidence type="ECO:0000313" key="1">
    <source>
        <dbReference type="EMBL" id="GGG01661.1"/>
    </source>
</evidence>
<evidence type="ECO:0000313" key="2">
    <source>
        <dbReference type="Proteomes" id="UP000608420"/>
    </source>
</evidence>
<reference evidence="2" key="1">
    <citation type="journal article" date="2019" name="Int. J. Syst. Evol. Microbiol.">
        <title>The Global Catalogue of Microorganisms (GCM) 10K type strain sequencing project: providing services to taxonomists for standard genome sequencing and annotation.</title>
        <authorList>
            <consortium name="The Broad Institute Genomics Platform"/>
            <consortium name="The Broad Institute Genome Sequencing Center for Infectious Disease"/>
            <person name="Wu L."/>
            <person name="Ma J."/>
        </authorList>
    </citation>
    <scope>NUCLEOTIDE SEQUENCE [LARGE SCALE GENOMIC DNA]</scope>
    <source>
        <strain evidence="2">CGMCC 1.15420</strain>
    </source>
</reference>
<dbReference type="InterPro" id="IPR036412">
    <property type="entry name" value="HAD-like_sf"/>
</dbReference>
<dbReference type="PANTHER" id="PTHR43434:SF26">
    <property type="entry name" value="PYROPHOSPHATASE PPAX"/>
    <property type="match status" value="1"/>
</dbReference>
<dbReference type="Gene3D" id="1.10.150.240">
    <property type="entry name" value="Putative phosphatase, domain 2"/>
    <property type="match status" value="1"/>
</dbReference>
<accession>A0ABQ1VVP7</accession>
<dbReference type="InterPro" id="IPR023198">
    <property type="entry name" value="PGP-like_dom2"/>
</dbReference>
<dbReference type="NCBIfam" id="TIGR01549">
    <property type="entry name" value="HAD-SF-IA-v1"/>
    <property type="match status" value="1"/>
</dbReference>
<sequence length="207" mass="23533">MYTTFIFDIDGTLINTEQAVLGSLQKLLRTNYHREILQQDLAFVLGIPGAVSLRQLGIEDVEYANKCWNELMREYQHTVHVFQGIEPLLAELREQSVTMGVVTSKTKQEFLDDFVPFGLARDLPHVVCADDTERHKPNPEPLLKFLEISGAQAETSIYIGDTIYDYECARDAGMDFGLALWGCKQPDAIPAKYKFEHPQDIFTLCSR</sequence>
<dbReference type="RefSeq" id="WP_120461868.1">
    <property type="nucleotide sequence ID" value="NZ_BMIW01000016.1"/>
</dbReference>
<dbReference type="Pfam" id="PF13419">
    <property type="entry name" value="HAD_2"/>
    <property type="match status" value="1"/>
</dbReference>